<evidence type="ECO:0000313" key="4">
    <source>
        <dbReference type="Proteomes" id="UP001620626"/>
    </source>
</evidence>
<name>A0ABD2KV75_9BILA</name>
<keyword evidence="4" id="KW-1185">Reference proteome</keyword>
<sequence length="203" mass="23765">MIRSQFVPLFFLSLFFLLSPFADSLFPQINGILPIRRSQMNKILDDDKTVDEKQKDNSGNGEKTGEENDNEPKAAFWENAIGPFLFVFENMDKRDRRSIWMPMIKELNRMRREQMGRKFEGLVRMGKGKSQRKKGREEKPREKGKEKPKEKRKGRKSQGKEKRKGRKSQGKKGRKSHGKREGKAMGKGKEKPWEKGRKSHGKR</sequence>
<accession>A0ABD2KV75</accession>
<keyword evidence="2" id="KW-0732">Signal</keyword>
<feature type="compositionally biased region" description="Basic residues" evidence="1">
    <location>
        <begin position="150"/>
        <end position="178"/>
    </location>
</feature>
<feature type="compositionally biased region" description="Basic and acidic residues" evidence="1">
    <location>
        <begin position="44"/>
        <end position="56"/>
    </location>
</feature>
<gene>
    <name evidence="3" type="ORF">niasHT_010759</name>
</gene>
<proteinExistence type="predicted"/>
<feature type="chain" id="PRO_5044741781" evidence="2">
    <location>
        <begin position="25"/>
        <end position="203"/>
    </location>
</feature>
<feature type="region of interest" description="Disordered" evidence="1">
    <location>
        <begin position="44"/>
        <end position="72"/>
    </location>
</feature>
<feature type="compositionally biased region" description="Basic and acidic residues" evidence="1">
    <location>
        <begin position="63"/>
        <end position="72"/>
    </location>
</feature>
<feature type="region of interest" description="Disordered" evidence="1">
    <location>
        <begin position="115"/>
        <end position="203"/>
    </location>
</feature>
<feature type="compositionally biased region" description="Basic and acidic residues" evidence="1">
    <location>
        <begin position="135"/>
        <end position="149"/>
    </location>
</feature>
<evidence type="ECO:0000256" key="1">
    <source>
        <dbReference type="SAM" id="MobiDB-lite"/>
    </source>
</evidence>
<dbReference type="AlphaFoldDB" id="A0ABD2KV75"/>
<reference evidence="3 4" key="1">
    <citation type="submission" date="2024-10" db="EMBL/GenBank/DDBJ databases">
        <authorList>
            <person name="Kim D."/>
        </authorList>
    </citation>
    <scope>NUCLEOTIDE SEQUENCE [LARGE SCALE GENOMIC DNA]</scope>
    <source>
        <strain evidence="3">BH-2024</strain>
    </source>
</reference>
<feature type="compositionally biased region" description="Basic and acidic residues" evidence="1">
    <location>
        <begin position="179"/>
        <end position="196"/>
    </location>
</feature>
<comment type="caution">
    <text evidence="3">The sequence shown here is derived from an EMBL/GenBank/DDBJ whole genome shotgun (WGS) entry which is preliminary data.</text>
</comment>
<dbReference type="EMBL" id="JBICBT010000631">
    <property type="protein sequence ID" value="KAL3106844.1"/>
    <property type="molecule type" value="Genomic_DNA"/>
</dbReference>
<protein>
    <submittedName>
        <fullName evidence="3">Uncharacterized protein</fullName>
    </submittedName>
</protein>
<dbReference type="Proteomes" id="UP001620626">
    <property type="component" value="Unassembled WGS sequence"/>
</dbReference>
<evidence type="ECO:0000313" key="3">
    <source>
        <dbReference type="EMBL" id="KAL3106844.1"/>
    </source>
</evidence>
<evidence type="ECO:0000256" key="2">
    <source>
        <dbReference type="SAM" id="SignalP"/>
    </source>
</evidence>
<organism evidence="3 4">
    <name type="scientific">Heterodera trifolii</name>
    <dbReference type="NCBI Taxonomy" id="157864"/>
    <lineage>
        <taxon>Eukaryota</taxon>
        <taxon>Metazoa</taxon>
        <taxon>Ecdysozoa</taxon>
        <taxon>Nematoda</taxon>
        <taxon>Chromadorea</taxon>
        <taxon>Rhabditida</taxon>
        <taxon>Tylenchina</taxon>
        <taxon>Tylenchomorpha</taxon>
        <taxon>Tylenchoidea</taxon>
        <taxon>Heteroderidae</taxon>
        <taxon>Heteroderinae</taxon>
        <taxon>Heterodera</taxon>
    </lineage>
</organism>
<feature type="signal peptide" evidence="2">
    <location>
        <begin position="1"/>
        <end position="24"/>
    </location>
</feature>